<reference evidence="3 4" key="1">
    <citation type="submission" date="2016-11" db="EMBL/GenBank/DDBJ databases">
        <authorList>
            <person name="Jaros S."/>
            <person name="Januszkiewicz K."/>
            <person name="Wedrychowicz H."/>
        </authorList>
    </citation>
    <scope>NUCLEOTIDE SEQUENCE [LARGE SCALE GENOMIC DNA]</scope>
    <source>
        <strain evidence="3 4">DSM 25479</strain>
    </source>
</reference>
<accession>A0A1M6FGI6</accession>
<dbReference type="InterPro" id="IPR013783">
    <property type="entry name" value="Ig-like_fold"/>
</dbReference>
<dbReference type="Pfam" id="PF07675">
    <property type="entry name" value="Cleaved_Adhesin"/>
    <property type="match status" value="1"/>
</dbReference>
<dbReference type="STRING" id="1118202.SAMN05443429_1071"/>
<evidence type="ECO:0000313" key="4">
    <source>
        <dbReference type="Proteomes" id="UP000184335"/>
    </source>
</evidence>
<evidence type="ECO:0000259" key="2">
    <source>
        <dbReference type="Pfam" id="PF20009"/>
    </source>
</evidence>
<dbReference type="AlphaFoldDB" id="A0A1M6FGI6"/>
<dbReference type="InterPro" id="IPR011628">
    <property type="entry name" value="Cleaved_adhesin"/>
</dbReference>
<dbReference type="InterPro" id="IPR036116">
    <property type="entry name" value="FN3_sf"/>
</dbReference>
<dbReference type="SUPFAM" id="SSF49265">
    <property type="entry name" value="Fibronectin type III"/>
    <property type="match status" value="1"/>
</dbReference>
<evidence type="ECO:0000313" key="3">
    <source>
        <dbReference type="EMBL" id="SHI96722.1"/>
    </source>
</evidence>
<evidence type="ECO:0000259" key="1">
    <source>
        <dbReference type="Pfam" id="PF07675"/>
    </source>
</evidence>
<keyword evidence="4" id="KW-1185">Reference proteome</keyword>
<dbReference type="Gene3D" id="2.60.120.200">
    <property type="match status" value="1"/>
</dbReference>
<organism evidence="3 4">
    <name type="scientific">Cruoricaptor ignavus</name>
    <dbReference type="NCBI Taxonomy" id="1118202"/>
    <lineage>
        <taxon>Bacteria</taxon>
        <taxon>Pseudomonadati</taxon>
        <taxon>Bacteroidota</taxon>
        <taxon>Flavobacteriia</taxon>
        <taxon>Flavobacteriales</taxon>
        <taxon>Weeksellaceae</taxon>
        <taxon>Cruoricaptor</taxon>
    </lineage>
</organism>
<dbReference type="NCBIfam" id="NF038128">
    <property type="entry name" value="choice_anch_J"/>
    <property type="match status" value="1"/>
</dbReference>
<dbReference type="Pfam" id="PF20009">
    <property type="entry name" value="GEVED"/>
    <property type="match status" value="1"/>
</dbReference>
<proteinExistence type="predicted"/>
<feature type="domain" description="GEVED" evidence="2">
    <location>
        <begin position="316"/>
        <end position="405"/>
    </location>
</feature>
<feature type="non-terminal residue" evidence="3">
    <location>
        <position position="453"/>
    </location>
</feature>
<dbReference type="Proteomes" id="UP000184335">
    <property type="component" value="Unassembled WGS sequence"/>
</dbReference>
<sequence length="453" mass="49961">MPEGWKVINRGDDKTFTIGIGSNNSAYSARYSVYINYSADAHDDYLITPKFTVTPGVSDRLTYFVKNQDPSYVESYDIRVSTTGNSSVSDFAEVLKPVEEAPNGWNFRSVDLSAYAGKEICIAFHALSANKFRLHFDDIGVDSVPKVAPGCPTLLTPANGSKIASYENVALTWTKNDDGIKVDEYEVYLDTDPDPKVKIGHNNLFAIATIKEDTTYYWKVVAKNAAGEAEGCSQVFSFTSGINGYKPYCGPLTYLEDVIPITRVQLADLDNKSSAAYDESPHELFTDKVANLKQDSEYNITFEGNTGGDYKFRYLVFIDWNQNQNFDEDEVYFVNNPVMIENSTGLDGKQTVGKIKVPADAKVGETRMRIKYNWGEDAFANPCFSDGTLLQGLPTGYGQAEDYTIKVSPKLGTSESEASAVAIYPNPASDVLNISTPEKVLDVRIFAADGKLV</sequence>
<feature type="domain" description="Cleaved adhesin" evidence="1">
    <location>
        <begin position="2"/>
        <end position="141"/>
    </location>
</feature>
<dbReference type="InterPro" id="IPR045474">
    <property type="entry name" value="GEVED"/>
</dbReference>
<dbReference type="Gene3D" id="2.60.40.10">
    <property type="entry name" value="Immunoglobulins"/>
    <property type="match status" value="1"/>
</dbReference>
<dbReference type="RefSeq" id="WP_073179874.1">
    <property type="nucleotide sequence ID" value="NZ_FQYI01000007.1"/>
</dbReference>
<gene>
    <name evidence="3" type="ORF">SAMN05443429_1071</name>
</gene>
<dbReference type="EMBL" id="FQYI01000007">
    <property type="protein sequence ID" value="SHI96722.1"/>
    <property type="molecule type" value="Genomic_DNA"/>
</dbReference>
<protein>
    <submittedName>
        <fullName evidence="3">Cleaved Adhesin Domain</fullName>
    </submittedName>
</protein>
<name>A0A1M6FGI6_9FLAO</name>